<evidence type="ECO:0000256" key="6">
    <source>
        <dbReference type="SAM" id="Phobius"/>
    </source>
</evidence>
<dbReference type="InterPro" id="IPR005495">
    <property type="entry name" value="LptG/LptF_permease"/>
</dbReference>
<evidence type="ECO:0000313" key="8">
    <source>
        <dbReference type="Proteomes" id="UP001228905"/>
    </source>
</evidence>
<dbReference type="RefSeq" id="WP_307348459.1">
    <property type="nucleotide sequence ID" value="NZ_JAUSVS010000002.1"/>
</dbReference>
<feature type="transmembrane region" description="Helical" evidence="6">
    <location>
        <begin position="341"/>
        <end position="359"/>
    </location>
</feature>
<keyword evidence="2" id="KW-1003">Cell membrane</keyword>
<evidence type="ECO:0000256" key="4">
    <source>
        <dbReference type="ARBA" id="ARBA00022989"/>
    </source>
</evidence>
<dbReference type="Pfam" id="PF03739">
    <property type="entry name" value="LptF_LptG"/>
    <property type="match status" value="1"/>
</dbReference>
<keyword evidence="5 6" id="KW-0472">Membrane</keyword>
<feature type="transmembrane region" description="Helical" evidence="6">
    <location>
        <begin position="60"/>
        <end position="78"/>
    </location>
</feature>
<dbReference type="PANTHER" id="PTHR33529:SF6">
    <property type="entry name" value="YJGP_YJGQ FAMILY PERMEASE"/>
    <property type="match status" value="1"/>
</dbReference>
<feature type="transmembrane region" description="Helical" evidence="6">
    <location>
        <begin position="309"/>
        <end position="329"/>
    </location>
</feature>
<keyword evidence="4 6" id="KW-1133">Transmembrane helix</keyword>
<feature type="transmembrane region" description="Helical" evidence="6">
    <location>
        <begin position="99"/>
        <end position="121"/>
    </location>
</feature>
<evidence type="ECO:0000256" key="3">
    <source>
        <dbReference type="ARBA" id="ARBA00022692"/>
    </source>
</evidence>
<evidence type="ECO:0000256" key="2">
    <source>
        <dbReference type="ARBA" id="ARBA00022475"/>
    </source>
</evidence>
<comment type="subcellular location">
    <subcellularLocation>
        <location evidence="1">Cell membrane</location>
        <topology evidence="1">Multi-pass membrane protein</topology>
    </subcellularLocation>
</comment>
<protein>
    <submittedName>
        <fullName evidence="7">Lipopolysaccharide export system permease protein</fullName>
    </submittedName>
</protein>
<dbReference type="InterPro" id="IPR030922">
    <property type="entry name" value="LptF"/>
</dbReference>
<keyword evidence="8" id="KW-1185">Reference proteome</keyword>
<evidence type="ECO:0000256" key="5">
    <source>
        <dbReference type="ARBA" id="ARBA00023136"/>
    </source>
</evidence>
<dbReference type="NCBIfam" id="TIGR04407">
    <property type="entry name" value="LptF_YjgP"/>
    <property type="match status" value="1"/>
</dbReference>
<dbReference type="PANTHER" id="PTHR33529">
    <property type="entry name" value="SLR0882 PROTEIN-RELATED"/>
    <property type="match status" value="1"/>
</dbReference>
<comment type="caution">
    <text evidence="7">The sequence shown here is derived from an EMBL/GenBank/DDBJ whole genome shotgun (WGS) entry which is preliminary data.</text>
</comment>
<evidence type="ECO:0000313" key="7">
    <source>
        <dbReference type="EMBL" id="MDQ0464065.1"/>
    </source>
</evidence>
<accession>A0ABU0IPY2</accession>
<dbReference type="EMBL" id="JAUSVS010000002">
    <property type="protein sequence ID" value="MDQ0464065.1"/>
    <property type="molecule type" value="Genomic_DNA"/>
</dbReference>
<feature type="transmembrane region" description="Helical" evidence="6">
    <location>
        <begin position="282"/>
        <end position="300"/>
    </location>
</feature>
<evidence type="ECO:0000256" key="1">
    <source>
        <dbReference type="ARBA" id="ARBA00004651"/>
    </source>
</evidence>
<sequence length="384" mass="42539">MSLIERYLFRQMLIPTLLAAAALFGVGLLSQSLGQLDIIIDQRQSALVFLKIIMLAMPQLANLILPISVLVAALVALNRLHTEQELVVCFAGGMSRWRLISPAMHLAILAVLVGLVVNLWIQPAAYREMRRTLYAAKTDLAATLVVEGQFTEPAPHFTVYGQTVDPDGLIHNLFIHQETATGGATTYTAKEGRIVYRDKFPILVMRQGSNQEFSDTGVLNFLSFEEYALDLRPFLNADGPIRYKSSDRYLHELFYPDLRQSFEKKNRTKLLAEGHSRLASPLYSLAFMAMALAAVVAAGFSRLGYGRRIAAIGAAAAAVRILGFAVQAACDDNVWMNALQYLIPLAATAWGFGQVFRSVERRSGWRDWMPFEMKEPKATIGAPA</sequence>
<organism evidence="7 8">
    <name type="scientific">Caulobacter ginsengisoli</name>
    <dbReference type="NCBI Taxonomy" id="400775"/>
    <lineage>
        <taxon>Bacteria</taxon>
        <taxon>Pseudomonadati</taxon>
        <taxon>Pseudomonadota</taxon>
        <taxon>Alphaproteobacteria</taxon>
        <taxon>Caulobacterales</taxon>
        <taxon>Caulobacteraceae</taxon>
        <taxon>Caulobacter</taxon>
    </lineage>
</organism>
<proteinExistence type="predicted"/>
<reference evidence="7 8" key="1">
    <citation type="submission" date="2023-07" db="EMBL/GenBank/DDBJ databases">
        <title>Genomic Encyclopedia of Type Strains, Phase IV (KMG-IV): sequencing the most valuable type-strain genomes for metagenomic binning, comparative biology and taxonomic classification.</title>
        <authorList>
            <person name="Goeker M."/>
        </authorList>
    </citation>
    <scope>NUCLEOTIDE SEQUENCE [LARGE SCALE GENOMIC DNA]</scope>
    <source>
        <strain evidence="7 8">DSM 18695</strain>
    </source>
</reference>
<dbReference type="Proteomes" id="UP001228905">
    <property type="component" value="Unassembled WGS sequence"/>
</dbReference>
<name>A0ABU0IPY2_9CAUL</name>
<gene>
    <name evidence="7" type="ORF">QO010_001836</name>
</gene>
<keyword evidence="3 6" id="KW-0812">Transmembrane</keyword>